<dbReference type="GO" id="GO:0046306">
    <property type="term" value="P:alkanesulfonate catabolic process"/>
    <property type="evidence" value="ECO:0007669"/>
    <property type="project" value="TreeGrafter"/>
</dbReference>
<dbReference type="PANTHER" id="PTHR42847">
    <property type="entry name" value="ALKANESULFONATE MONOOXYGENASE"/>
    <property type="match status" value="1"/>
</dbReference>
<dbReference type="Pfam" id="PF00296">
    <property type="entry name" value="Bac_luciferase"/>
    <property type="match status" value="1"/>
</dbReference>
<evidence type="ECO:0000256" key="1">
    <source>
        <dbReference type="ARBA" id="ARBA00022630"/>
    </source>
</evidence>
<evidence type="ECO:0000313" key="6">
    <source>
        <dbReference type="EMBL" id="GEL25098.1"/>
    </source>
</evidence>
<dbReference type="InterPro" id="IPR036661">
    <property type="entry name" value="Luciferase-like_sf"/>
</dbReference>
<dbReference type="InterPro" id="IPR050172">
    <property type="entry name" value="SsuD_RutA_monooxygenase"/>
</dbReference>
<dbReference type="Proteomes" id="UP000321685">
    <property type="component" value="Unassembled WGS sequence"/>
</dbReference>
<dbReference type="RefSeq" id="WP_186817083.1">
    <property type="nucleotide sequence ID" value="NZ_BJVJ01000045.1"/>
</dbReference>
<comment type="caution">
    <text evidence="6">The sequence shown here is derived from an EMBL/GenBank/DDBJ whole genome shotgun (WGS) entry which is preliminary data.</text>
</comment>
<dbReference type="PANTHER" id="PTHR42847:SF4">
    <property type="entry name" value="ALKANESULFONATE MONOOXYGENASE-RELATED"/>
    <property type="match status" value="1"/>
</dbReference>
<dbReference type="Gene3D" id="3.20.20.30">
    <property type="entry name" value="Luciferase-like domain"/>
    <property type="match status" value="1"/>
</dbReference>
<evidence type="ECO:0000256" key="3">
    <source>
        <dbReference type="ARBA" id="ARBA00023002"/>
    </source>
</evidence>
<name>A0A511DPW9_9PSEU</name>
<feature type="domain" description="Luciferase-like" evidence="5">
    <location>
        <begin position="11"/>
        <end position="239"/>
    </location>
</feature>
<evidence type="ECO:0000313" key="7">
    <source>
        <dbReference type="Proteomes" id="UP000321685"/>
    </source>
</evidence>
<gene>
    <name evidence="6" type="ORF">PSU4_40520</name>
</gene>
<sequence length="300" mass="31933">MELRIMIDAGRGADYDAELTLAQAAESLGFSGYFRSDHHLPRGGRAAVPTDAWTTLAGLARETTTIRLGTLVSDATFRPPALLAVQVAQVDRMSGGRVELGIGPGGDPREHRAFGTTLPEDRDARFEEQLGILHALWQRPAGSAHSAAGRYFELVDFPVPSTVQHQIPVILSGLDSPRATVLTADFAHEFNAPPMSTAAARAQIEEVRRFADYRPDLVYSVTVDACVGTTGSDVARRAAAAGDDLTRLTETGVVGTPAQVVEALGHYAEAGATRVYLRLGDASDLDHLELIASAVAPQLP</sequence>
<evidence type="ECO:0000256" key="4">
    <source>
        <dbReference type="ARBA" id="ARBA00023033"/>
    </source>
</evidence>
<keyword evidence="4" id="KW-0503">Monooxygenase</keyword>
<keyword evidence="2" id="KW-0288">FMN</keyword>
<organism evidence="6 7">
    <name type="scientific">Pseudonocardia sulfidoxydans NBRC 16205</name>
    <dbReference type="NCBI Taxonomy" id="1223511"/>
    <lineage>
        <taxon>Bacteria</taxon>
        <taxon>Bacillati</taxon>
        <taxon>Actinomycetota</taxon>
        <taxon>Actinomycetes</taxon>
        <taxon>Pseudonocardiales</taxon>
        <taxon>Pseudonocardiaceae</taxon>
        <taxon>Pseudonocardia</taxon>
    </lineage>
</organism>
<proteinExistence type="predicted"/>
<dbReference type="SUPFAM" id="SSF51679">
    <property type="entry name" value="Bacterial luciferase-like"/>
    <property type="match status" value="1"/>
</dbReference>
<protein>
    <submittedName>
        <fullName evidence="6">LLM class F420-dependent oxidoreductase</fullName>
    </submittedName>
</protein>
<accession>A0A511DPW9</accession>
<dbReference type="AlphaFoldDB" id="A0A511DPW9"/>
<keyword evidence="3" id="KW-0560">Oxidoreductase</keyword>
<keyword evidence="1" id="KW-0285">Flavoprotein</keyword>
<evidence type="ECO:0000259" key="5">
    <source>
        <dbReference type="Pfam" id="PF00296"/>
    </source>
</evidence>
<keyword evidence="7" id="KW-1185">Reference proteome</keyword>
<dbReference type="EMBL" id="BJVJ01000045">
    <property type="protein sequence ID" value="GEL25098.1"/>
    <property type="molecule type" value="Genomic_DNA"/>
</dbReference>
<dbReference type="GO" id="GO:0008726">
    <property type="term" value="F:alkanesulfonate monooxygenase activity"/>
    <property type="evidence" value="ECO:0007669"/>
    <property type="project" value="TreeGrafter"/>
</dbReference>
<evidence type="ECO:0000256" key="2">
    <source>
        <dbReference type="ARBA" id="ARBA00022643"/>
    </source>
</evidence>
<reference evidence="6 7" key="1">
    <citation type="submission" date="2019-07" db="EMBL/GenBank/DDBJ databases">
        <title>Whole genome shotgun sequence of Pseudonocardia sulfidoxydans NBRC 16205.</title>
        <authorList>
            <person name="Hosoyama A."/>
            <person name="Uohara A."/>
            <person name="Ohji S."/>
            <person name="Ichikawa N."/>
        </authorList>
    </citation>
    <scope>NUCLEOTIDE SEQUENCE [LARGE SCALE GENOMIC DNA]</scope>
    <source>
        <strain evidence="6 7">NBRC 16205</strain>
    </source>
</reference>
<dbReference type="InterPro" id="IPR011251">
    <property type="entry name" value="Luciferase-like_dom"/>
</dbReference>